<name>A0AAD9H9P4_9PEZI</name>
<reference evidence="2" key="1">
    <citation type="submission" date="2021-06" db="EMBL/GenBank/DDBJ databases">
        <title>Comparative genomics, transcriptomics and evolutionary studies reveal genomic signatures of adaptation to plant cell wall in hemibiotrophic fungi.</title>
        <authorList>
            <consortium name="DOE Joint Genome Institute"/>
            <person name="Baroncelli R."/>
            <person name="Diaz J.F."/>
            <person name="Benocci T."/>
            <person name="Peng M."/>
            <person name="Battaglia E."/>
            <person name="Haridas S."/>
            <person name="Andreopoulos W."/>
            <person name="Labutti K."/>
            <person name="Pangilinan J."/>
            <person name="Floch G.L."/>
            <person name="Makela M.R."/>
            <person name="Henrissat B."/>
            <person name="Grigoriev I.V."/>
            <person name="Crouch J.A."/>
            <person name="De Vries R.P."/>
            <person name="Sukno S.A."/>
            <person name="Thon M.R."/>
        </authorList>
    </citation>
    <scope>NUCLEOTIDE SEQUENCE</scope>
    <source>
        <strain evidence="2">MAFF235873</strain>
    </source>
</reference>
<proteinExistence type="predicted"/>
<evidence type="ECO:0000313" key="2">
    <source>
        <dbReference type="EMBL" id="KAK2024820.1"/>
    </source>
</evidence>
<feature type="compositionally biased region" description="Pro residues" evidence="1">
    <location>
        <begin position="1"/>
        <end position="14"/>
    </location>
</feature>
<dbReference type="AlphaFoldDB" id="A0AAD9H9P4"/>
<sequence>MIDPPPSLFTPPPSFSLGQVRFSPDSPRPYRAHATLSEHGNEELGNRPMVALVAYLGRYLHGGGLRAGVPGHGHTYIGTQATSFSSCSTLREFRQAITCLTPRPVRLRKCGNCVRIRHDDGWTTTTTTTPGAIHSMLRARARSQRPKLGDTPATRSWSSTGGCRRLAAAIVSRRFIRT</sequence>
<dbReference type="EMBL" id="MU842953">
    <property type="protein sequence ID" value="KAK2024820.1"/>
    <property type="molecule type" value="Genomic_DNA"/>
</dbReference>
<organism evidence="2 3">
    <name type="scientific">Colletotrichum zoysiae</name>
    <dbReference type="NCBI Taxonomy" id="1216348"/>
    <lineage>
        <taxon>Eukaryota</taxon>
        <taxon>Fungi</taxon>
        <taxon>Dikarya</taxon>
        <taxon>Ascomycota</taxon>
        <taxon>Pezizomycotina</taxon>
        <taxon>Sordariomycetes</taxon>
        <taxon>Hypocreomycetidae</taxon>
        <taxon>Glomerellales</taxon>
        <taxon>Glomerellaceae</taxon>
        <taxon>Colletotrichum</taxon>
        <taxon>Colletotrichum graminicola species complex</taxon>
    </lineage>
</organism>
<dbReference type="Proteomes" id="UP001232148">
    <property type="component" value="Unassembled WGS sequence"/>
</dbReference>
<protein>
    <submittedName>
        <fullName evidence="2">Uncharacterized protein</fullName>
    </submittedName>
</protein>
<gene>
    <name evidence="2" type="ORF">LX32DRAFT_643267</name>
</gene>
<accession>A0AAD9H9P4</accession>
<feature type="region of interest" description="Disordered" evidence="1">
    <location>
        <begin position="1"/>
        <end position="39"/>
    </location>
</feature>
<comment type="caution">
    <text evidence="2">The sequence shown here is derived from an EMBL/GenBank/DDBJ whole genome shotgun (WGS) entry which is preliminary data.</text>
</comment>
<evidence type="ECO:0000313" key="3">
    <source>
        <dbReference type="Proteomes" id="UP001232148"/>
    </source>
</evidence>
<feature type="region of interest" description="Disordered" evidence="1">
    <location>
        <begin position="140"/>
        <end position="159"/>
    </location>
</feature>
<keyword evidence="3" id="KW-1185">Reference proteome</keyword>
<evidence type="ECO:0000256" key="1">
    <source>
        <dbReference type="SAM" id="MobiDB-lite"/>
    </source>
</evidence>